<keyword evidence="1" id="KW-0732">Signal</keyword>
<protein>
    <recommendedName>
        <fullName evidence="4">Secreted protein</fullName>
    </recommendedName>
</protein>
<keyword evidence="3" id="KW-1185">Reference proteome</keyword>
<feature type="chain" id="PRO_5044846582" description="Secreted protein" evidence="1">
    <location>
        <begin position="22"/>
        <end position="87"/>
    </location>
</feature>
<proteinExistence type="predicted"/>
<sequence length="87" mass="10190">MLGETLWVFKSLLYVCMFVSSYQTSILFGNKSYEYCKARTEIEGFAFFEGFSGEKEQSVCSVTWLKQLFSLKRNFVEKTERPQKSLL</sequence>
<gene>
    <name evidence="2" type="ORF">M5K25_010504</name>
</gene>
<evidence type="ECO:0008006" key="4">
    <source>
        <dbReference type="Google" id="ProtNLM"/>
    </source>
</evidence>
<organism evidence="2 3">
    <name type="scientific">Dendrobium thyrsiflorum</name>
    <name type="common">Pinecone-like raceme dendrobium</name>
    <name type="synonym">Orchid</name>
    <dbReference type="NCBI Taxonomy" id="117978"/>
    <lineage>
        <taxon>Eukaryota</taxon>
        <taxon>Viridiplantae</taxon>
        <taxon>Streptophyta</taxon>
        <taxon>Embryophyta</taxon>
        <taxon>Tracheophyta</taxon>
        <taxon>Spermatophyta</taxon>
        <taxon>Magnoliopsida</taxon>
        <taxon>Liliopsida</taxon>
        <taxon>Asparagales</taxon>
        <taxon>Orchidaceae</taxon>
        <taxon>Epidendroideae</taxon>
        <taxon>Malaxideae</taxon>
        <taxon>Dendrobiinae</taxon>
        <taxon>Dendrobium</taxon>
    </lineage>
</organism>
<dbReference type="EMBL" id="JANQDX010000009">
    <property type="protein sequence ID" value="KAL0918494.1"/>
    <property type="molecule type" value="Genomic_DNA"/>
</dbReference>
<dbReference type="AlphaFoldDB" id="A0ABD0V0J7"/>
<evidence type="ECO:0000256" key="1">
    <source>
        <dbReference type="SAM" id="SignalP"/>
    </source>
</evidence>
<dbReference type="Proteomes" id="UP001552299">
    <property type="component" value="Unassembled WGS sequence"/>
</dbReference>
<evidence type="ECO:0000313" key="2">
    <source>
        <dbReference type="EMBL" id="KAL0918494.1"/>
    </source>
</evidence>
<reference evidence="2 3" key="1">
    <citation type="journal article" date="2024" name="Plant Biotechnol. J.">
        <title>Dendrobium thyrsiflorum genome and its molecular insights into genes involved in important horticultural traits.</title>
        <authorList>
            <person name="Chen B."/>
            <person name="Wang J.Y."/>
            <person name="Zheng P.J."/>
            <person name="Li K.L."/>
            <person name="Liang Y.M."/>
            <person name="Chen X.F."/>
            <person name="Zhang C."/>
            <person name="Zhao X."/>
            <person name="He X."/>
            <person name="Zhang G.Q."/>
            <person name="Liu Z.J."/>
            <person name="Xu Q."/>
        </authorList>
    </citation>
    <scope>NUCLEOTIDE SEQUENCE [LARGE SCALE GENOMIC DNA]</scope>
    <source>
        <strain evidence="2">GZMU011</strain>
    </source>
</reference>
<name>A0ABD0V0J7_DENTH</name>
<accession>A0ABD0V0J7</accession>
<feature type="signal peptide" evidence="1">
    <location>
        <begin position="1"/>
        <end position="21"/>
    </location>
</feature>
<comment type="caution">
    <text evidence="2">The sequence shown here is derived from an EMBL/GenBank/DDBJ whole genome shotgun (WGS) entry which is preliminary data.</text>
</comment>
<evidence type="ECO:0000313" key="3">
    <source>
        <dbReference type="Proteomes" id="UP001552299"/>
    </source>
</evidence>